<sequence>MAALESSYVVTFLTTDKNSSPHHAPVLHTCPSAVFPIITSLDTPQPLPQHSDLASLFVSLSATHPDLTLTSLSSTTHLQRSLQALLFLPSGERLSALREGKGTKGSAKARERRGHVEHWTFFIADPSTNAMTSKPPATTRTARSITLLDNTTTNNFPSWLSMPSLPLLGAGMGPEALMAIDWECGVGRLRSEQSQKYEQLRHGPAVASNFLLGHVGEGSVVEMAVEMAGARVRVRSPPPPQWHDHTLCGDFNEVRFAITSPVQR</sequence>
<keyword evidence="2" id="KW-1185">Reference proteome</keyword>
<name>A0AAD7IM92_9AGAR</name>
<dbReference type="AlphaFoldDB" id="A0AAD7IM92"/>
<dbReference type="EMBL" id="JARJLG010000105">
    <property type="protein sequence ID" value="KAJ7744972.1"/>
    <property type="molecule type" value="Genomic_DNA"/>
</dbReference>
<protein>
    <submittedName>
        <fullName evidence="1">Uncharacterized protein</fullName>
    </submittedName>
</protein>
<comment type="caution">
    <text evidence="1">The sequence shown here is derived from an EMBL/GenBank/DDBJ whole genome shotgun (WGS) entry which is preliminary data.</text>
</comment>
<proteinExistence type="predicted"/>
<evidence type="ECO:0000313" key="2">
    <source>
        <dbReference type="Proteomes" id="UP001215280"/>
    </source>
</evidence>
<evidence type="ECO:0000313" key="1">
    <source>
        <dbReference type="EMBL" id="KAJ7744972.1"/>
    </source>
</evidence>
<organism evidence="1 2">
    <name type="scientific">Mycena maculata</name>
    <dbReference type="NCBI Taxonomy" id="230809"/>
    <lineage>
        <taxon>Eukaryota</taxon>
        <taxon>Fungi</taxon>
        <taxon>Dikarya</taxon>
        <taxon>Basidiomycota</taxon>
        <taxon>Agaricomycotina</taxon>
        <taxon>Agaricomycetes</taxon>
        <taxon>Agaricomycetidae</taxon>
        <taxon>Agaricales</taxon>
        <taxon>Marasmiineae</taxon>
        <taxon>Mycenaceae</taxon>
        <taxon>Mycena</taxon>
    </lineage>
</organism>
<reference evidence="1" key="1">
    <citation type="submission" date="2023-03" db="EMBL/GenBank/DDBJ databases">
        <title>Massive genome expansion in bonnet fungi (Mycena s.s.) driven by repeated elements and novel gene families across ecological guilds.</title>
        <authorList>
            <consortium name="Lawrence Berkeley National Laboratory"/>
            <person name="Harder C.B."/>
            <person name="Miyauchi S."/>
            <person name="Viragh M."/>
            <person name="Kuo A."/>
            <person name="Thoen E."/>
            <person name="Andreopoulos B."/>
            <person name="Lu D."/>
            <person name="Skrede I."/>
            <person name="Drula E."/>
            <person name="Henrissat B."/>
            <person name="Morin E."/>
            <person name="Kohler A."/>
            <person name="Barry K."/>
            <person name="LaButti K."/>
            <person name="Morin E."/>
            <person name="Salamov A."/>
            <person name="Lipzen A."/>
            <person name="Mereny Z."/>
            <person name="Hegedus B."/>
            <person name="Baldrian P."/>
            <person name="Stursova M."/>
            <person name="Weitz H."/>
            <person name="Taylor A."/>
            <person name="Grigoriev I.V."/>
            <person name="Nagy L.G."/>
            <person name="Martin F."/>
            <person name="Kauserud H."/>
        </authorList>
    </citation>
    <scope>NUCLEOTIDE SEQUENCE</scope>
    <source>
        <strain evidence="1">CBHHK188m</strain>
    </source>
</reference>
<gene>
    <name evidence="1" type="ORF">DFH07DRAFT_977869</name>
</gene>
<accession>A0AAD7IM92</accession>
<dbReference type="Proteomes" id="UP001215280">
    <property type="component" value="Unassembled WGS sequence"/>
</dbReference>